<dbReference type="PANTHER" id="PTHR20859:SF53">
    <property type="entry name" value="INTERLEUKIN-22 RECEPTOR SUBUNIT ALPHA-1"/>
    <property type="match status" value="1"/>
</dbReference>
<feature type="signal peptide" evidence="2">
    <location>
        <begin position="1"/>
        <end position="19"/>
    </location>
</feature>
<dbReference type="SUPFAM" id="SSF49265">
    <property type="entry name" value="Fibronectin type III"/>
    <property type="match status" value="1"/>
</dbReference>
<organism evidence="4 5">
    <name type="scientific">Sphaeramia orbicularis</name>
    <name type="common">orbiculate cardinalfish</name>
    <dbReference type="NCBI Taxonomy" id="375764"/>
    <lineage>
        <taxon>Eukaryota</taxon>
        <taxon>Metazoa</taxon>
        <taxon>Chordata</taxon>
        <taxon>Craniata</taxon>
        <taxon>Vertebrata</taxon>
        <taxon>Euteleostomi</taxon>
        <taxon>Actinopterygii</taxon>
        <taxon>Neopterygii</taxon>
        <taxon>Teleostei</taxon>
        <taxon>Neoteleostei</taxon>
        <taxon>Acanthomorphata</taxon>
        <taxon>Gobiaria</taxon>
        <taxon>Kurtiformes</taxon>
        <taxon>Apogonoidei</taxon>
        <taxon>Apogonidae</taxon>
        <taxon>Apogoninae</taxon>
        <taxon>Sphaeramia</taxon>
    </lineage>
</organism>
<sequence length="593" mass="65852">MKSMSVLLLFICPFSVCCGCHENGNVSFNSRNFNNILRWRPAKPDFPGQKVLYSVRYKNYSGEYQTKKECQNITELYCDLTAETPSGHDIQYIAKVLANGRCHGHTTRFKPRAQTILGPPTLFIKPTRSSLYINVTLPLGPKGVSLVDIFKNSKKGPRETIIDYHLKITDPSWAAQDLENTTGQFFISVKHNQKYCGSVVYESTSDWGRGSSEAEFFCVLIPADPWTLMRWPLLGAALLATIVIISIWCTCNYVKGGKGDSRPKSLETIHRYPKIPPLDAKLSVSELGFWIPREQTVYSTIQAKSDGPVVVDGGYHNKQMLHQSWQDSCSSSVETGVHSPTPNLQDSSSEWSANYSTVVVHAPHEDNEDLQEADENDEMEGSSPLLFQGRGWDNGGTSPKLASHGAPPLTDINSCESNQSEPLLLNAVRDSNGQLVFPMFPFQIQTSVVGTAPLPSPERTPLLSDLIVSKEDGPSFVSSDSLDSSEWSDSGWDESTVNSPSPTYCNSHYCPTQPPNTTSSQYVLQSSYKKNWMPPEMHHGISSTDSSDYGQMNSPWTWSGLQEREEKEDGEHKGGDEESNHSVLGGWMVQIQE</sequence>
<feature type="compositionally biased region" description="Polar residues" evidence="1">
    <location>
        <begin position="541"/>
        <end position="560"/>
    </location>
</feature>
<evidence type="ECO:0000313" key="4">
    <source>
        <dbReference type="Ensembl" id="ENSSORP00005019975.1"/>
    </source>
</evidence>
<feature type="chain" id="PRO_5025445507" evidence="2">
    <location>
        <begin position="20"/>
        <end position="593"/>
    </location>
</feature>
<feature type="region of interest" description="Disordered" evidence="1">
    <location>
        <begin position="539"/>
        <end position="593"/>
    </location>
</feature>
<dbReference type="InterPro" id="IPR003961">
    <property type="entry name" value="FN3_dom"/>
</dbReference>
<feature type="compositionally biased region" description="Low complexity" evidence="1">
    <location>
        <begin position="478"/>
        <end position="495"/>
    </location>
</feature>
<keyword evidence="5" id="KW-1185">Reference proteome</keyword>
<dbReference type="InterPro" id="IPR050650">
    <property type="entry name" value="Type-II_Cytokine-TF_Rcpt"/>
</dbReference>
<evidence type="ECO:0000256" key="2">
    <source>
        <dbReference type="SAM" id="SignalP"/>
    </source>
</evidence>
<reference evidence="4" key="3">
    <citation type="submission" date="2025-09" db="UniProtKB">
        <authorList>
            <consortium name="Ensembl"/>
        </authorList>
    </citation>
    <scope>IDENTIFICATION</scope>
</reference>
<dbReference type="InParanoid" id="A0A672ZRS7"/>
<dbReference type="Proteomes" id="UP000472271">
    <property type="component" value="Chromosome 16"/>
</dbReference>
<name>A0A672ZRS7_9TELE</name>
<dbReference type="InterPro" id="IPR013783">
    <property type="entry name" value="Ig-like_fold"/>
</dbReference>
<dbReference type="Pfam" id="PF01108">
    <property type="entry name" value="Tissue_fac"/>
    <property type="match status" value="1"/>
</dbReference>
<dbReference type="GO" id="GO:0004896">
    <property type="term" value="F:cytokine receptor activity"/>
    <property type="evidence" value="ECO:0007669"/>
    <property type="project" value="TreeGrafter"/>
</dbReference>
<dbReference type="AlphaFoldDB" id="A0A672ZRS7"/>
<keyword evidence="2" id="KW-0732">Signal</keyword>
<reference evidence="4" key="2">
    <citation type="submission" date="2025-08" db="UniProtKB">
        <authorList>
            <consortium name="Ensembl"/>
        </authorList>
    </citation>
    <scope>IDENTIFICATION</scope>
</reference>
<gene>
    <name evidence="4" type="primary">ifnlr1</name>
</gene>
<dbReference type="GO" id="GO:0005886">
    <property type="term" value="C:plasma membrane"/>
    <property type="evidence" value="ECO:0007669"/>
    <property type="project" value="TreeGrafter"/>
</dbReference>
<dbReference type="InterPro" id="IPR036116">
    <property type="entry name" value="FN3_sf"/>
</dbReference>
<dbReference type="Ensembl" id="ENSSORT00005020538.1">
    <property type="protein sequence ID" value="ENSSORP00005019975.1"/>
    <property type="gene ID" value="ENSSORG00005009757.1"/>
</dbReference>
<evidence type="ECO:0000256" key="1">
    <source>
        <dbReference type="SAM" id="MobiDB-lite"/>
    </source>
</evidence>
<feature type="compositionally biased region" description="Acidic residues" evidence="1">
    <location>
        <begin position="368"/>
        <end position="380"/>
    </location>
</feature>
<proteinExistence type="predicted"/>
<evidence type="ECO:0000259" key="3">
    <source>
        <dbReference type="Pfam" id="PF01108"/>
    </source>
</evidence>
<reference evidence="4" key="1">
    <citation type="submission" date="2019-06" db="EMBL/GenBank/DDBJ databases">
        <authorList>
            <consortium name="Wellcome Sanger Institute Data Sharing"/>
        </authorList>
    </citation>
    <scope>NUCLEOTIDE SEQUENCE [LARGE SCALE GENOMIC DNA]</scope>
</reference>
<feature type="region of interest" description="Disordered" evidence="1">
    <location>
        <begin position="368"/>
        <end position="415"/>
    </location>
</feature>
<evidence type="ECO:0000313" key="5">
    <source>
        <dbReference type="Proteomes" id="UP000472271"/>
    </source>
</evidence>
<feature type="compositionally biased region" description="Basic and acidic residues" evidence="1">
    <location>
        <begin position="562"/>
        <end position="580"/>
    </location>
</feature>
<protein>
    <submittedName>
        <fullName evidence="4">Uncharacterized LOC115434857</fullName>
    </submittedName>
</protein>
<dbReference type="Gene3D" id="2.60.40.10">
    <property type="entry name" value="Immunoglobulins"/>
    <property type="match status" value="1"/>
</dbReference>
<feature type="region of interest" description="Disordered" evidence="1">
    <location>
        <begin position="473"/>
        <end position="503"/>
    </location>
</feature>
<accession>A0A672ZRS7</accession>
<dbReference type="PANTHER" id="PTHR20859">
    <property type="entry name" value="INTERFERON/INTERLEUKIN RECEPTOR"/>
    <property type="match status" value="1"/>
</dbReference>
<feature type="domain" description="Fibronectin type-III" evidence="3">
    <location>
        <begin position="6"/>
        <end position="99"/>
    </location>
</feature>
<dbReference type="OrthoDB" id="9908819at2759"/>